<organism evidence="1 2">
    <name type="scientific">Piromyces finnis</name>
    <dbReference type="NCBI Taxonomy" id="1754191"/>
    <lineage>
        <taxon>Eukaryota</taxon>
        <taxon>Fungi</taxon>
        <taxon>Fungi incertae sedis</taxon>
        <taxon>Chytridiomycota</taxon>
        <taxon>Chytridiomycota incertae sedis</taxon>
        <taxon>Neocallimastigomycetes</taxon>
        <taxon>Neocallimastigales</taxon>
        <taxon>Neocallimastigaceae</taxon>
        <taxon>Piromyces</taxon>
    </lineage>
</organism>
<reference evidence="1 2" key="1">
    <citation type="submission" date="2016-08" db="EMBL/GenBank/DDBJ databases">
        <title>Genomes of anaerobic fungi encode conserved fungal cellulosomes for biomass hydrolysis.</title>
        <authorList>
            <consortium name="DOE Joint Genome Institute"/>
            <person name="Haitjema C.H."/>
            <person name="Gilmore S.P."/>
            <person name="Henske J.K."/>
            <person name="Solomon K.V."/>
            <person name="De Groot R."/>
            <person name="Kuo A."/>
            <person name="Mondo S.J."/>
            <person name="Salamov A.A."/>
            <person name="Labutti K."/>
            <person name="Zhao Z."/>
            <person name="Chiniquy J."/>
            <person name="Barry K."/>
            <person name="Brewer H.M."/>
            <person name="Purvine S.O."/>
            <person name="Wright A.T."/>
            <person name="Boxma B."/>
            <person name="Van Alen T."/>
            <person name="Hackstein J.H."/>
            <person name="Baker S.E."/>
            <person name="Grigoriev I.V."/>
            <person name="O'Malley M.A."/>
        </authorList>
    </citation>
    <scope>NUCLEOTIDE SEQUENCE [LARGE SCALE GENOMIC DNA]</scope>
    <source>
        <strain evidence="2">finn</strain>
    </source>
</reference>
<dbReference type="Proteomes" id="UP000193719">
    <property type="component" value="Unassembled WGS sequence"/>
</dbReference>
<protein>
    <submittedName>
        <fullName evidence="1">Uncharacterized protein</fullName>
    </submittedName>
</protein>
<accession>A0A1Y1VKL9</accession>
<evidence type="ECO:0000313" key="2">
    <source>
        <dbReference type="Proteomes" id="UP000193719"/>
    </source>
</evidence>
<reference evidence="1 2" key="2">
    <citation type="submission" date="2016-08" db="EMBL/GenBank/DDBJ databases">
        <title>Pervasive Adenine N6-methylation of Active Genes in Fungi.</title>
        <authorList>
            <consortium name="DOE Joint Genome Institute"/>
            <person name="Mondo S.J."/>
            <person name="Dannebaum R.O."/>
            <person name="Kuo R.C."/>
            <person name="Labutti K."/>
            <person name="Haridas S."/>
            <person name="Kuo A."/>
            <person name="Salamov A."/>
            <person name="Ahrendt S.R."/>
            <person name="Lipzen A."/>
            <person name="Sullivan W."/>
            <person name="Andreopoulos W.B."/>
            <person name="Clum A."/>
            <person name="Lindquist E."/>
            <person name="Daum C."/>
            <person name="Ramamoorthy G.K."/>
            <person name="Gryganskyi A."/>
            <person name="Culley D."/>
            <person name="Magnuson J.K."/>
            <person name="James T.Y."/>
            <person name="O'Malley M.A."/>
            <person name="Stajich J.E."/>
            <person name="Spatafora J.W."/>
            <person name="Visel A."/>
            <person name="Grigoriev I.V."/>
        </authorList>
    </citation>
    <scope>NUCLEOTIDE SEQUENCE [LARGE SCALE GENOMIC DNA]</scope>
    <source>
        <strain evidence="2">finn</strain>
    </source>
</reference>
<sequence length="153" mass="17721">MEIYTRCIQGAYNLDLYGTEKWKFTQDGLANSIKARVDGKKTVNDYHFDSNIEESSDYIFQVKMLYVKIYQSNNPKEPNLTKYNVKVNGWEGFSVDAKYYVSQIPAIGDTIVDVGEGLVWVIILKEMEIIKICLQREPKTDKIRISSKCIKKF</sequence>
<dbReference type="AlphaFoldDB" id="A0A1Y1VKL9"/>
<proteinExistence type="predicted"/>
<evidence type="ECO:0000313" key="1">
    <source>
        <dbReference type="EMBL" id="ORX58436.1"/>
    </source>
</evidence>
<name>A0A1Y1VKL9_9FUNG</name>
<keyword evidence="2" id="KW-1185">Reference proteome</keyword>
<dbReference type="EMBL" id="MCFH01000004">
    <property type="protein sequence ID" value="ORX58436.1"/>
    <property type="molecule type" value="Genomic_DNA"/>
</dbReference>
<comment type="caution">
    <text evidence="1">The sequence shown here is derived from an EMBL/GenBank/DDBJ whole genome shotgun (WGS) entry which is preliminary data.</text>
</comment>
<gene>
    <name evidence="1" type="ORF">BCR36DRAFT_366650</name>
</gene>